<organism evidence="3 4">
    <name type="scientific">Streptomyces coerulescens</name>
    <dbReference type="NCBI Taxonomy" id="29304"/>
    <lineage>
        <taxon>Bacteria</taxon>
        <taxon>Bacillati</taxon>
        <taxon>Actinomycetota</taxon>
        <taxon>Actinomycetes</taxon>
        <taxon>Kitasatosporales</taxon>
        <taxon>Streptomycetaceae</taxon>
        <taxon>Streptomyces</taxon>
    </lineage>
</organism>
<dbReference type="Gene3D" id="3.40.47.10">
    <property type="match status" value="1"/>
</dbReference>
<accession>A0ABW0CNC8</accession>
<dbReference type="RefSeq" id="WP_380855198.1">
    <property type="nucleotide sequence ID" value="NZ_JBHSKM010000012.1"/>
</dbReference>
<evidence type="ECO:0000256" key="1">
    <source>
        <dbReference type="ARBA" id="ARBA00022679"/>
    </source>
</evidence>
<proteinExistence type="predicted"/>
<dbReference type="InterPro" id="IPR016039">
    <property type="entry name" value="Thiolase-like"/>
</dbReference>
<gene>
    <name evidence="3" type="ORF">ACFPQ9_21225</name>
</gene>
<keyword evidence="1" id="KW-0808">Transferase</keyword>
<feature type="domain" description="Beta-ketoacyl synthase-like N-terminal" evidence="2">
    <location>
        <begin position="45"/>
        <end position="178"/>
    </location>
</feature>
<protein>
    <submittedName>
        <fullName evidence="3">Beta-ketoacyl synthase N-terminal-like domain-containing protein</fullName>
    </submittedName>
</protein>
<dbReference type="Proteomes" id="UP001596263">
    <property type="component" value="Unassembled WGS sequence"/>
</dbReference>
<reference evidence="4" key="1">
    <citation type="journal article" date="2019" name="Int. J. Syst. Evol. Microbiol.">
        <title>The Global Catalogue of Microorganisms (GCM) 10K type strain sequencing project: providing services to taxonomists for standard genome sequencing and annotation.</title>
        <authorList>
            <consortium name="The Broad Institute Genomics Platform"/>
            <consortium name="The Broad Institute Genome Sequencing Center for Infectious Disease"/>
            <person name="Wu L."/>
            <person name="Ma J."/>
        </authorList>
    </citation>
    <scope>NUCLEOTIDE SEQUENCE [LARGE SCALE GENOMIC DNA]</scope>
    <source>
        <strain evidence="4">KCTC 42586</strain>
    </source>
</reference>
<evidence type="ECO:0000313" key="4">
    <source>
        <dbReference type="Proteomes" id="UP001596263"/>
    </source>
</evidence>
<keyword evidence="4" id="KW-1185">Reference proteome</keyword>
<dbReference type="InterPro" id="IPR000794">
    <property type="entry name" value="Beta-ketoacyl_synthase"/>
</dbReference>
<dbReference type="InterPro" id="IPR014030">
    <property type="entry name" value="Ketoacyl_synth_N"/>
</dbReference>
<dbReference type="PANTHER" id="PTHR11712">
    <property type="entry name" value="POLYKETIDE SYNTHASE-RELATED"/>
    <property type="match status" value="1"/>
</dbReference>
<dbReference type="PANTHER" id="PTHR11712:SF336">
    <property type="entry name" value="3-OXOACYL-[ACYL-CARRIER-PROTEIN] SYNTHASE, MITOCHONDRIAL"/>
    <property type="match status" value="1"/>
</dbReference>
<dbReference type="SUPFAM" id="SSF53901">
    <property type="entry name" value="Thiolase-like"/>
    <property type="match status" value="1"/>
</dbReference>
<dbReference type="Pfam" id="PF00109">
    <property type="entry name" value="ketoacyl-synt"/>
    <property type="match status" value="1"/>
</dbReference>
<evidence type="ECO:0000259" key="2">
    <source>
        <dbReference type="Pfam" id="PF00109"/>
    </source>
</evidence>
<evidence type="ECO:0000313" key="3">
    <source>
        <dbReference type="EMBL" id="MFC5216366.1"/>
    </source>
</evidence>
<dbReference type="EMBL" id="JBHSKM010000012">
    <property type="protein sequence ID" value="MFC5216366.1"/>
    <property type="molecule type" value="Genomic_DNA"/>
</dbReference>
<comment type="caution">
    <text evidence="3">The sequence shown here is derived from an EMBL/GenBank/DDBJ whole genome shotgun (WGS) entry which is preliminary data.</text>
</comment>
<name>A0ABW0CNC8_STRCD</name>
<sequence length="335" mass="34156">MTSGSLAPTDFVVTAVGSALPPDHPADAASPWFDHRAELGRGYRHLPPSCQYLLAAVERALAPDGIRDALLAVPEEERAVAVGTNHGVSGVHAEVDRATVSGEAHLISPAGVPYFSPNLLASRVAMEHGLKGFSLAVHSPRSAGLEALQEGLRALRSGRARWLLAGVTEAPVPEADKAAVHSSGRTEDGALALVVEDAAAVRARGGRALGRVRVRSVFLSPHTAGSASGTERARAALAAAFAGLGVVPPTDRRTRLIGDGSAVARAVAEVLTDPVPAGTGSLLAVREVADALVGAAGEHLVVTATGAGAITVARVVPEPARPAFPHLNPAGRNPI</sequence>